<gene>
    <name evidence="7" type="ORF">THAOC_09971</name>
</gene>
<evidence type="ECO:0000256" key="4">
    <source>
        <dbReference type="SAM" id="Phobius"/>
    </source>
</evidence>
<dbReference type="Gene3D" id="2.60.120.260">
    <property type="entry name" value="Galactose-binding domain-like"/>
    <property type="match status" value="1"/>
</dbReference>
<dbReference type="OrthoDB" id="6130531at2759"/>
<keyword evidence="8" id="KW-1185">Reference proteome</keyword>
<proteinExistence type="predicted"/>
<organism evidence="7 8">
    <name type="scientific">Thalassiosira oceanica</name>
    <name type="common">Marine diatom</name>
    <dbReference type="NCBI Taxonomy" id="159749"/>
    <lineage>
        <taxon>Eukaryota</taxon>
        <taxon>Sar</taxon>
        <taxon>Stramenopiles</taxon>
        <taxon>Ochrophyta</taxon>
        <taxon>Bacillariophyta</taxon>
        <taxon>Coscinodiscophyceae</taxon>
        <taxon>Thalassiosirophycidae</taxon>
        <taxon>Thalassiosirales</taxon>
        <taxon>Thalassiosiraceae</taxon>
        <taxon>Thalassiosira</taxon>
    </lineage>
</organism>
<keyword evidence="4" id="KW-0472">Membrane</keyword>
<evidence type="ECO:0000256" key="1">
    <source>
        <dbReference type="ARBA" id="ARBA00022441"/>
    </source>
</evidence>
<dbReference type="EMBL" id="AGNL01010806">
    <property type="protein sequence ID" value="EJK68818.1"/>
    <property type="molecule type" value="Genomic_DNA"/>
</dbReference>
<evidence type="ECO:0000256" key="5">
    <source>
        <dbReference type="SAM" id="SignalP"/>
    </source>
</evidence>
<dbReference type="SUPFAM" id="SSF117281">
    <property type="entry name" value="Kelch motif"/>
    <property type="match status" value="1"/>
</dbReference>
<dbReference type="PROSITE" id="PS50026">
    <property type="entry name" value="EGF_3"/>
    <property type="match status" value="1"/>
</dbReference>
<dbReference type="SMART" id="SM00181">
    <property type="entry name" value="EGF"/>
    <property type="match status" value="3"/>
</dbReference>
<dbReference type="Pfam" id="PF24681">
    <property type="entry name" value="Kelch_KLHDC2_KLHL20_DRC7"/>
    <property type="match status" value="1"/>
</dbReference>
<name>K0SRC9_THAOC</name>
<feature type="disulfide bond" evidence="3">
    <location>
        <begin position="829"/>
        <end position="838"/>
    </location>
</feature>
<keyword evidence="2" id="KW-0677">Repeat</keyword>
<dbReference type="Gene3D" id="2.120.10.80">
    <property type="entry name" value="Kelch-type beta propeller"/>
    <property type="match status" value="2"/>
</dbReference>
<dbReference type="Proteomes" id="UP000266841">
    <property type="component" value="Unassembled WGS sequence"/>
</dbReference>
<keyword evidence="5" id="KW-0732">Signal</keyword>
<dbReference type="PANTHER" id="PTHR46093:SF18">
    <property type="entry name" value="FIBRONECTIN TYPE-III DOMAIN-CONTAINING PROTEIN"/>
    <property type="match status" value="1"/>
</dbReference>
<feature type="disulfide bond" evidence="3">
    <location>
        <begin position="808"/>
        <end position="818"/>
    </location>
</feature>
<keyword evidence="3" id="KW-0245">EGF-like domain</keyword>
<dbReference type="InterPro" id="IPR015915">
    <property type="entry name" value="Kelch-typ_b-propeller"/>
</dbReference>
<dbReference type="PROSITE" id="PS01186">
    <property type="entry name" value="EGF_2"/>
    <property type="match status" value="2"/>
</dbReference>
<dbReference type="Gene3D" id="2.10.25.10">
    <property type="entry name" value="Laminin"/>
    <property type="match status" value="1"/>
</dbReference>
<evidence type="ECO:0000313" key="8">
    <source>
        <dbReference type="Proteomes" id="UP000266841"/>
    </source>
</evidence>
<dbReference type="eggNOG" id="KOG1225">
    <property type="taxonomic scope" value="Eukaryota"/>
</dbReference>
<dbReference type="AlphaFoldDB" id="K0SRC9"/>
<keyword evidence="3" id="KW-1015">Disulfide bond</keyword>
<accession>K0SRC9</accession>
<dbReference type="PANTHER" id="PTHR46093">
    <property type="entry name" value="ACYL-COA-BINDING DOMAIN-CONTAINING PROTEIN 5"/>
    <property type="match status" value="1"/>
</dbReference>
<protein>
    <recommendedName>
        <fullName evidence="6">EGF-like domain-containing protein</fullName>
    </recommendedName>
</protein>
<feature type="signal peptide" evidence="5">
    <location>
        <begin position="1"/>
        <end position="22"/>
    </location>
</feature>
<dbReference type="InterPro" id="IPR000742">
    <property type="entry name" value="EGF"/>
</dbReference>
<comment type="caution">
    <text evidence="3">Lacks conserved residue(s) required for the propagation of feature annotation.</text>
</comment>
<feature type="domain" description="EGF-like" evidence="6">
    <location>
        <begin position="804"/>
        <end position="839"/>
    </location>
</feature>
<keyword evidence="1" id="KW-0880">Kelch repeat</keyword>
<keyword evidence="4" id="KW-1133">Transmembrane helix</keyword>
<sequence length="915" mass="103055">MTLLAKTSVCCALYFCFRAASAWQRWNATSYTSDRWKTINHSPYEGPGHRRGHTLLARNGSKVVLFGGISNDQQRRHVPSRFNVEEKEGVLEFETYDGHVLSERYAPGAEHCEPEATCAPAKANEGQVCSLSWQHLLHENLTHSQREDIESECGFVTTQLLFNDVWEYDVDCARYSDLACTDDGWHILHPGLAFGGCDGGEGDCHIPSERHGHGAAMLNDTAMMVYGGFSHECEDYCEDLWIFNFEMGGWSKHEGSGPGKRWQFSMTSAADSIFVFGGHRLWHGFSPKNSASNRWMSKDALPEGGYLSDLWQWSNDKQVWVEIEGKETCTASPGLTWESRNDQHCEVFWPGRRSGHAAVYDVSRHGIWIHGGYNSYFPYPTSKDEGSGPGTQSLGMQHKAFLPAYQFWLDDLWFYDIESGYWRRENIFGRQPARRSGHILIASGDILILHGGFGDNAHHNDTWHYLVEERRWLPKDGFVHADFPADCEDDLDIVKLDPTCVELQFPADLKRSNESTFSLEYQEILPFSQQPGFTPDPDNPLYFGIVDDGQSFVEGLRQKYLVDEAYDANGDRVWLESTVPDGTAIAPRAATGPRQYARKLELKFNATTNLEIWEWCVTAKGEPTRNAPNASVLVPQPKRQSPGWDGCRELEWIHPPSRSDHASVYIPKYEMLMIHGGVGISSRQDDDSSPDIMVLEDLWVLNVHSCIANCSDHGVCTNGYCKCDPGYYGIDCSNVTCPGSVCEYDENRNQRCVHCCHDVAGGGRKIDCKVQDWDTMSFSGTSEGICDGFGTCQCAPPYIGEDCAILDCQKNCSFNGYCSLEFPKARCMCLDGYTGHYCQHRECLSNCSYPNGHCNFDTGECECKELRNPYDRRKPWSKWQGPDCSYLPVFASAPKMGCVFLCPLFMLVIILAVKC</sequence>
<dbReference type="PROSITE" id="PS00022">
    <property type="entry name" value="EGF_1"/>
    <property type="match status" value="2"/>
</dbReference>
<evidence type="ECO:0000256" key="2">
    <source>
        <dbReference type="ARBA" id="ARBA00022737"/>
    </source>
</evidence>
<dbReference type="Pfam" id="PF23106">
    <property type="entry name" value="EGF_Teneurin"/>
    <property type="match status" value="1"/>
</dbReference>
<keyword evidence="4" id="KW-0812">Transmembrane</keyword>
<feature type="chain" id="PRO_5003837974" description="EGF-like domain-containing protein" evidence="5">
    <location>
        <begin position="23"/>
        <end position="915"/>
    </location>
</feature>
<comment type="caution">
    <text evidence="7">The sequence shown here is derived from an EMBL/GenBank/DDBJ whole genome shotgun (WGS) entry which is preliminary data.</text>
</comment>
<evidence type="ECO:0000313" key="7">
    <source>
        <dbReference type="EMBL" id="EJK68818.1"/>
    </source>
</evidence>
<feature type="transmembrane region" description="Helical" evidence="4">
    <location>
        <begin position="893"/>
        <end position="913"/>
    </location>
</feature>
<evidence type="ECO:0000256" key="3">
    <source>
        <dbReference type="PROSITE-ProRule" id="PRU00076"/>
    </source>
</evidence>
<dbReference type="OMA" id="CSIRNCG"/>
<evidence type="ECO:0000259" key="6">
    <source>
        <dbReference type="PROSITE" id="PS50026"/>
    </source>
</evidence>
<reference evidence="7 8" key="1">
    <citation type="journal article" date="2012" name="Genome Biol.">
        <title>Genome and low-iron response of an oceanic diatom adapted to chronic iron limitation.</title>
        <authorList>
            <person name="Lommer M."/>
            <person name="Specht M."/>
            <person name="Roy A.S."/>
            <person name="Kraemer L."/>
            <person name="Andreson R."/>
            <person name="Gutowska M.A."/>
            <person name="Wolf J."/>
            <person name="Bergner S.V."/>
            <person name="Schilhabel M.B."/>
            <person name="Klostermeier U.C."/>
            <person name="Beiko R.G."/>
            <person name="Rosenstiel P."/>
            <person name="Hippler M."/>
            <person name="Laroche J."/>
        </authorList>
    </citation>
    <scope>NUCLEOTIDE SEQUENCE [LARGE SCALE GENOMIC DNA]</scope>
    <source>
        <strain evidence="7 8">CCMP1005</strain>
    </source>
</reference>